<feature type="compositionally biased region" description="Polar residues" evidence="1">
    <location>
        <begin position="27"/>
        <end position="38"/>
    </location>
</feature>
<protein>
    <submittedName>
        <fullName evidence="2">Uncharacterized protein</fullName>
    </submittedName>
</protein>
<organism evidence="2">
    <name type="scientific">uncultured Thermomicrobiales bacterium</name>
    <dbReference type="NCBI Taxonomy" id="1645740"/>
    <lineage>
        <taxon>Bacteria</taxon>
        <taxon>Pseudomonadati</taxon>
        <taxon>Thermomicrobiota</taxon>
        <taxon>Thermomicrobia</taxon>
        <taxon>Thermomicrobiales</taxon>
        <taxon>environmental samples</taxon>
    </lineage>
</organism>
<name>A0A6J4V709_9BACT</name>
<evidence type="ECO:0000313" key="2">
    <source>
        <dbReference type="EMBL" id="CAA9570815.1"/>
    </source>
</evidence>
<feature type="region of interest" description="Disordered" evidence="1">
    <location>
        <begin position="1"/>
        <end position="38"/>
    </location>
</feature>
<dbReference type="AlphaFoldDB" id="A0A6J4V709"/>
<accession>A0A6J4V709</accession>
<feature type="non-terminal residue" evidence="2">
    <location>
        <position position="38"/>
    </location>
</feature>
<dbReference type="EMBL" id="CADCWN010000154">
    <property type="protein sequence ID" value="CAA9570815.1"/>
    <property type="molecule type" value="Genomic_DNA"/>
</dbReference>
<feature type="non-terminal residue" evidence="2">
    <location>
        <position position="1"/>
    </location>
</feature>
<reference evidence="2" key="1">
    <citation type="submission" date="2020-02" db="EMBL/GenBank/DDBJ databases">
        <authorList>
            <person name="Meier V. D."/>
        </authorList>
    </citation>
    <scope>NUCLEOTIDE SEQUENCE</scope>
    <source>
        <strain evidence="2">AVDCRST_MAG18</strain>
    </source>
</reference>
<proteinExistence type="predicted"/>
<gene>
    <name evidence="2" type="ORF">AVDCRST_MAG18-1955</name>
</gene>
<evidence type="ECO:0000256" key="1">
    <source>
        <dbReference type="SAM" id="MobiDB-lite"/>
    </source>
</evidence>
<sequence length="38" mass="4075">WEGSTMSAKRRATRGGRCSWRTGRSKLCSTSSTPGATV</sequence>